<dbReference type="PROSITE" id="PS51755">
    <property type="entry name" value="OMPR_PHOB"/>
    <property type="match status" value="1"/>
</dbReference>
<evidence type="ECO:0000256" key="3">
    <source>
        <dbReference type="PROSITE-ProRule" id="PRU01091"/>
    </source>
</evidence>
<keyword evidence="6" id="KW-1185">Reference proteome</keyword>
<dbReference type="PRINTS" id="PR00364">
    <property type="entry name" value="DISEASERSIST"/>
</dbReference>
<dbReference type="InterPro" id="IPR005158">
    <property type="entry name" value="BTAD"/>
</dbReference>
<organism evidence="5 6">
    <name type="scientific">Phytoactinopolyspora alkaliphila</name>
    <dbReference type="NCBI Taxonomy" id="1783498"/>
    <lineage>
        <taxon>Bacteria</taxon>
        <taxon>Bacillati</taxon>
        <taxon>Actinomycetota</taxon>
        <taxon>Actinomycetes</taxon>
        <taxon>Jiangellales</taxon>
        <taxon>Jiangellaceae</taxon>
        <taxon>Phytoactinopolyspora</taxon>
    </lineage>
</organism>
<dbReference type="Pfam" id="PF25872">
    <property type="entry name" value="HTH_77"/>
    <property type="match status" value="1"/>
</dbReference>
<dbReference type="EMBL" id="JAAGOB010000011">
    <property type="protein sequence ID" value="NED97372.1"/>
    <property type="molecule type" value="Genomic_DNA"/>
</dbReference>
<proteinExistence type="inferred from homology"/>
<dbReference type="Gene3D" id="3.40.50.300">
    <property type="entry name" value="P-loop containing nucleotide triphosphate hydrolases"/>
    <property type="match status" value="1"/>
</dbReference>
<dbReference type="SUPFAM" id="SSF46894">
    <property type="entry name" value="C-terminal effector domain of the bipartite response regulators"/>
    <property type="match status" value="1"/>
</dbReference>
<keyword evidence="2 3" id="KW-0238">DNA-binding</keyword>
<dbReference type="SMART" id="SM01043">
    <property type="entry name" value="BTAD"/>
    <property type="match status" value="1"/>
</dbReference>
<dbReference type="InterPro" id="IPR036388">
    <property type="entry name" value="WH-like_DNA-bd_sf"/>
</dbReference>
<dbReference type="PANTHER" id="PTHR47691">
    <property type="entry name" value="REGULATOR-RELATED"/>
    <property type="match status" value="1"/>
</dbReference>
<dbReference type="GO" id="GO:0000160">
    <property type="term" value="P:phosphorelay signal transduction system"/>
    <property type="evidence" value="ECO:0007669"/>
    <property type="project" value="InterPro"/>
</dbReference>
<dbReference type="Pfam" id="PF03704">
    <property type="entry name" value="BTAD"/>
    <property type="match status" value="1"/>
</dbReference>
<gene>
    <name evidence="5" type="ORF">G1H11_18915</name>
</gene>
<dbReference type="SUPFAM" id="SSF52540">
    <property type="entry name" value="P-loop containing nucleoside triphosphate hydrolases"/>
    <property type="match status" value="1"/>
</dbReference>
<dbReference type="AlphaFoldDB" id="A0A6N9YQW0"/>
<dbReference type="InterPro" id="IPR016032">
    <property type="entry name" value="Sig_transdc_resp-reg_C-effctor"/>
</dbReference>
<dbReference type="Gene3D" id="1.10.10.10">
    <property type="entry name" value="Winged helix-like DNA-binding domain superfamily/Winged helix DNA-binding domain"/>
    <property type="match status" value="1"/>
</dbReference>
<evidence type="ECO:0000259" key="4">
    <source>
        <dbReference type="PROSITE" id="PS51755"/>
    </source>
</evidence>
<dbReference type="RefSeq" id="WP_163820160.1">
    <property type="nucleotide sequence ID" value="NZ_JAAGOB010000011.1"/>
</dbReference>
<dbReference type="InterPro" id="IPR049052">
    <property type="entry name" value="nSTAND1"/>
</dbReference>
<evidence type="ECO:0000256" key="2">
    <source>
        <dbReference type="ARBA" id="ARBA00023125"/>
    </source>
</evidence>
<dbReference type="GO" id="GO:0006355">
    <property type="term" value="P:regulation of DNA-templated transcription"/>
    <property type="evidence" value="ECO:0007669"/>
    <property type="project" value="InterPro"/>
</dbReference>
<evidence type="ECO:0000313" key="5">
    <source>
        <dbReference type="EMBL" id="NED97372.1"/>
    </source>
</evidence>
<dbReference type="Proteomes" id="UP000469185">
    <property type="component" value="Unassembled WGS sequence"/>
</dbReference>
<dbReference type="Pfam" id="PF00486">
    <property type="entry name" value="Trans_reg_C"/>
    <property type="match status" value="1"/>
</dbReference>
<dbReference type="InterPro" id="IPR027417">
    <property type="entry name" value="P-loop_NTPase"/>
</dbReference>
<reference evidence="5 6" key="1">
    <citation type="submission" date="2020-02" db="EMBL/GenBank/DDBJ databases">
        <authorList>
            <person name="Li X.-J."/>
            <person name="Feng X.-M."/>
        </authorList>
    </citation>
    <scope>NUCLEOTIDE SEQUENCE [LARGE SCALE GENOMIC DNA]</scope>
    <source>
        <strain evidence="5 6">CGMCC 4.7225</strain>
    </source>
</reference>
<dbReference type="PANTHER" id="PTHR47691:SF3">
    <property type="entry name" value="HTH-TYPE TRANSCRIPTIONAL REGULATOR RV0890C-RELATED"/>
    <property type="match status" value="1"/>
</dbReference>
<dbReference type="Gene3D" id="1.25.40.10">
    <property type="entry name" value="Tetratricopeptide repeat domain"/>
    <property type="match status" value="1"/>
</dbReference>
<sequence length="1082" mass="115074">MSVAHLVDVSVLGPLEVSRAGRAVEIPGAKPRAVLIMLSLHADTVVSGGALTALLWGEHPPATARKALQTHISTLRRVLGPGVVTTRGNGWVLAPSRCDAVEFEAAVRDGREALARGAANEAAARLTEAIGAWRGAPELPQTSRGHAEVTRWIEEYESAVDDRVDAQLACNRASDLIGELEANLAETPLRERRWAQLCLALFRAGRQGDALHTYQRVRRLLADELGVEPGPELRRLESAILAQDPALLPPALPPAAASPTPAPAALDTPVTLPAPATTFVGRQDELARLATLLATHRIVTVVGPGGMGKTRLAVAAGESATAEFPAGVLFVDLAPVAAEFAAVAVAAATGVTEQPDVILEQAIHQHFDRGRALLILDNCEHVVDTVAPFVDRLTRACPNLVVLATSRERLGAAGEQVYTLPALSLVGPGTGGPKGSEAEALFLDRARAVEPGFDAEPALVGEVCARCDGLPLAIELAAARAASLGIDGLLTALDDNLRALVGSRGSTGRHRSVRTVLDWSHELLDPDERVLFRRIGMFAGAFDLTAALAVGTDGQSPAAVIDILGRLTDKSLLVHVRTPSGSRWRLLAVVRAYARDKLAASGEWNSIQARYLTWASTTAAELEHQLNTGGPWRDEFDTVTGDLRAALHFEVTAASDTGTAEQARDRLTLALALARLHARSGAFTLAEHAYEEAMGMARASNDADLLAQAALGASETGMLFGVAQTHRIALLDEALAAHAGRPTALRVRLLARFATELYWSPERDRSLAMATEAVSLAEELRDDGALAHALYARHYVTRSPGEWRASLALAERVTQTAQRSGETLLELAGLAAQVIGQLQAGEMAAMADRMETLLEAASQRDHPEFQWYATVYRMVNALLTGDFSDADELAATAETHGKGAPEFAIGLFFAQVITDLRELDTPGHVQRTARLAEMADQFPRVLVWRCLRVLHVLDRPAWAAEEATALLGELLAEDPRGDHWLVGSCLLAEAAAELGDVRIAKPLAEALRPFAGQIAVAGRVAACRGSVSHALGLLALTLGQADAAVVHFDEATSQHERLGAQPFIARSREALERARGHGAGHV</sequence>
<dbReference type="GO" id="GO:0003677">
    <property type="term" value="F:DNA binding"/>
    <property type="evidence" value="ECO:0007669"/>
    <property type="project" value="UniProtKB-UniRule"/>
</dbReference>
<feature type="domain" description="OmpR/PhoB-type" evidence="4">
    <location>
        <begin position="1"/>
        <end position="95"/>
    </location>
</feature>
<feature type="DNA-binding region" description="OmpR/PhoB-type" evidence="3">
    <location>
        <begin position="1"/>
        <end position="95"/>
    </location>
</feature>
<accession>A0A6N9YQW0</accession>
<dbReference type="Pfam" id="PF20703">
    <property type="entry name" value="nSTAND1"/>
    <property type="match status" value="1"/>
</dbReference>
<name>A0A6N9YQW0_9ACTN</name>
<dbReference type="InterPro" id="IPR058852">
    <property type="entry name" value="HTH_77"/>
</dbReference>
<protein>
    <submittedName>
        <fullName evidence="5">AfsR/SARP family transcriptional regulator</fullName>
    </submittedName>
</protein>
<dbReference type="InterPro" id="IPR001867">
    <property type="entry name" value="OmpR/PhoB-type_DNA-bd"/>
</dbReference>
<evidence type="ECO:0000256" key="1">
    <source>
        <dbReference type="ARBA" id="ARBA00005820"/>
    </source>
</evidence>
<comment type="caution">
    <text evidence="5">The sequence shown here is derived from an EMBL/GenBank/DDBJ whole genome shotgun (WGS) entry which is preliminary data.</text>
</comment>
<dbReference type="InterPro" id="IPR011990">
    <property type="entry name" value="TPR-like_helical_dom_sf"/>
</dbReference>
<dbReference type="SMART" id="SM00862">
    <property type="entry name" value="Trans_reg_C"/>
    <property type="match status" value="1"/>
</dbReference>
<comment type="similarity">
    <text evidence="1">Belongs to the AfsR/DnrI/RedD regulatory family.</text>
</comment>
<evidence type="ECO:0000313" key="6">
    <source>
        <dbReference type="Proteomes" id="UP000469185"/>
    </source>
</evidence>
<dbReference type="SUPFAM" id="SSF48452">
    <property type="entry name" value="TPR-like"/>
    <property type="match status" value="1"/>
</dbReference>
<dbReference type="CDD" id="cd15831">
    <property type="entry name" value="BTAD"/>
    <property type="match status" value="1"/>
</dbReference>